<dbReference type="AlphaFoldDB" id="A0A2I0TWC0"/>
<evidence type="ECO:0000313" key="1">
    <source>
        <dbReference type="EMBL" id="PKU38097.1"/>
    </source>
</evidence>
<name>A0A2I0TWC0_LIMLA</name>
<dbReference type="Proteomes" id="UP000233556">
    <property type="component" value="Unassembled WGS sequence"/>
</dbReference>
<dbReference type="OrthoDB" id="416454at2759"/>
<reference evidence="2" key="2">
    <citation type="submission" date="2017-12" db="EMBL/GenBank/DDBJ databases">
        <title>Genome sequence of the Bar-tailed Godwit (Limosa lapponica baueri).</title>
        <authorList>
            <person name="Lima N.C.B."/>
            <person name="Parody-Merino A.M."/>
            <person name="Battley P.F."/>
            <person name="Fidler A.E."/>
            <person name="Prosdocimi F."/>
        </authorList>
    </citation>
    <scope>NUCLEOTIDE SEQUENCE [LARGE SCALE GENOMIC DNA]</scope>
</reference>
<evidence type="ECO:0000313" key="2">
    <source>
        <dbReference type="Proteomes" id="UP000233556"/>
    </source>
</evidence>
<reference evidence="2" key="1">
    <citation type="submission" date="2017-11" db="EMBL/GenBank/DDBJ databases">
        <authorList>
            <person name="Lima N.C."/>
            <person name="Parody-Merino A.M."/>
            <person name="Battley P.F."/>
            <person name="Fidler A.E."/>
            <person name="Prosdocimi F."/>
        </authorList>
    </citation>
    <scope>NUCLEOTIDE SEQUENCE [LARGE SCALE GENOMIC DNA]</scope>
</reference>
<accession>A0A2I0TWC0</accession>
<organism evidence="1 2">
    <name type="scientific">Limosa lapponica baueri</name>
    <dbReference type="NCBI Taxonomy" id="1758121"/>
    <lineage>
        <taxon>Eukaryota</taxon>
        <taxon>Metazoa</taxon>
        <taxon>Chordata</taxon>
        <taxon>Craniata</taxon>
        <taxon>Vertebrata</taxon>
        <taxon>Euteleostomi</taxon>
        <taxon>Archelosauria</taxon>
        <taxon>Archosauria</taxon>
        <taxon>Dinosauria</taxon>
        <taxon>Saurischia</taxon>
        <taxon>Theropoda</taxon>
        <taxon>Coelurosauria</taxon>
        <taxon>Aves</taxon>
        <taxon>Neognathae</taxon>
        <taxon>Neoaves</taxon>
        <taxon>Charadriiformes</taxon>
        <taxon>Scolopacidae</taxon>
        <taxon>Limosa</taxon>
    </lineage>
</organism>
<dbReference type="EMBL" id="KZ506863">
    <property type="protein sequence ID" value="PKU38097.1"/>
    <property type="molecule type" value="Genomic_DNA"/>
</dbReference>
<proteinExistence type="predicted"/>
<sequence>MTLAHLADVARQASRQLRGKNVQLNLQLWFSQAWAGSPRAYDVTRNRNYRLASLSLIPWKVIEQVVLETIFRHMKDKERGGPLHPSFPMLSYLKSMSYVDRGDMPLLESTSIIDVMARQNELGNRYF</sequence>
<keyword evidence="2" id="KW-1185">Reference proteome</keyword>
<protein>
    <submittedName>
        <fullName evidence="1">Uncharacterized protein</fullName>
    </submittedName>
</protein>
<gene>
    <name evidence="1" type="ORF">llap_11598</name>
</gene>